<dbReference type="EMBL" id="AOGT01002018">
    <property type="protein sequence ID" value="EMG46407.1"/>
    <property type="molecule type" value="Genomic_DNA"/>
</dbReference>
<feature type="domain" description="PWI" evidence="15">
    <location>
        <begin position="1"/>
        <end position="102"/>
    </location>
</feature>
<dbReference type="OrthoDB" id="28208at2759"/>
<evidence type="ECO:0000256" key="9">
    <source>
        <dbReference type="ARBA" id="ARBA00022970"/>
    </source>
</evidence>
<dbReference type="GO" id="GO:0005681">
    <property type="term" value="C:spliceosomal complex"/>
    <property type="evidence" value="ECO:0007669"/>
    <property type="project" value="UniProtKB-KW"/>
</dbReference>
<dbReference type="InterPro" id="IPR002483">
    <property type="entry name" value="PWI_dom"/>
</dbReference>
<evidence type="ECO:0000256" key="13">
    <source>
        <dbReference type="SAM" id="MobiDB-lite"/>
    </source>
</evidence>
<feature type="transmembrane region" description="Helical" evidence="14">
    <location>
        <begin position="363"/>
        <end position="384"/>
    </location>
</feature>
<evidence type="ECO:0000256" key="1">
    <source>
        <dbReference type="ARBA" id="ARBA00004141"/>
    </source>
</evidence>
<protein>
    <recommendedName>
        <fullName evidence="4">U1 small nuclear ribonucleoprotein component SNU71</fullName>
    </recommendedName>
</protein>
<dbReference type="Gene3D" id="1.20.1390.10">
    <property type="entry name" value="PWI domain"/>
    <property type="match status" value="1"/>
</dbReference>
<evidence type="ECO:0000256" key="7">
    <source>
        <dbReference type="ARBA" id="ARBA00022692"/>
    </source>
</evidence>
<feature type="transmembrane region" description="Helical" evidence="14">
    <location>
        <begin position="328"/>
        <end position="351"/>
    </location>
</feature>
<dbReference type="PANTHER" id="PTHR22950">
    <property type="entry name" value="AMINO ACID TRANSPORTER"/>
    <property type="match status" value="1"/>
</dbReference>
<keyword evidence="7 14" id="KW-0812">Transmembrane</keyword>
<dbReference type="SUPFAM" id="SSF101233">
    <property type="entry name" value="PWI domain"/>
    <property type="match status" value="1"/>
</dbReference>
<keyword evidence="6" id="KW-0507">mRNA processing</keyword>
<feature type="transmembrane region" description="Helical" evidence="14">
    <location>
        <begin position="239"/>
        <end position="261"/>
    </location>
</feature>
<name>M3HGL0_CANMX</name>
<evidence type="ECO:0000256" key="12">
    <source>
        <dbReference type="ARBA" id="ARBA00025004"/>
    </source>
</evidence>
<evidence type="ECO:0000256" key="10">
    <source>
        <dbReference type="ARBA" id="ARBA00022989"/>
    </source>
</evidence>
<feature type="transmembrane region" description="Helical" evidence="14">
    <location>
        <begin position="282"/>
        <end position="308"/>
    </location>
</feature>
<accession>M3HGL0</accession>
<dbReference type="GO" id="GO:0016020">
    <property type="term" value="C:membrane"/>
    <property type="evidence" value="ECO:0007669"/>
    <property type="project" value="UniProtKB-SubCell"/>
</dbReference>
<keyword evidence="10 14" id="KW-1133">Transmembrane helix</keyword>
<feature type="region of interest" description="Disordered" evidence="13">
    <location>
        <begin position="99"/>
        <end position="155"/>
    </location>
</feature>
<dbReference type="InterPro" id="IPR036483">
    <property type="entry name" value="PWI_dom_sf"/>
</dbReference>
<comment type="caution">
    <text evidence="16">The sequence shown here is derived from an EMBL/GenBank/DDBJ whole genome shotgun (WGS) entry which is preliminary data.</text>
</comment>
<dbReference type="PROSITE" id="PS51025">
    <property type="entry name" value="PWI"/>
    <property type="match status" value="1"/>
</dbReference>
<feature type="non-terminal residue" evidence="16">
    <location>
        <position position="1"/>
    </location>
</feature>
<dbReference type="PANTHER" id="PTHR22950:SF458">
    <property type="entry name" value="SODIUM-COUPLED NEUTRAL AMINO ACID TRANSPORTER 11-RELATED"/>
    <property type="match status" value="1"/>
</dbReference>
<dbReference type="STRING" id="1245528.M3HGL0"/>
<gene>
    <name evidence="16" type="ORF">G210_3339</name>
</gene>
<comment type="similarity">
    <text evidence="3">Belongs to the amino acid/polyamine transporter 2 family.</text>
</comment>
<comment type="function">
    <text evidence="12">Component of the U1 snRNP particle, which recognizes and binds the 5'-splice site of pre-mRNA. Together with other non-snRNP factors, U1 snRNP forms the spliceosomal commitment complex, that targets pre-mRNA to the splicing pathway.</text>
</comment>
<dbReference type="HOGENOM" id="CLU_624949_0_0_1"/>
<organism evidence="16 17">
    <name type="scientific">Candida maltosa (strain Xu316)</name>
    <name type="common">Yeast</name>
    <dbReference type="NCBI Taxonomy" id="1245528"/>
    <lineage>
        <taxon>Eukaryota</taxon>
        <taxon>Fungi</taxon>
        <taxon>Dikarya</taxon>
        <taxon>Ascomycota</taxon>
        <taxon>Saccharomycotina</taxon>
        <taxon>Pichiomycetes</taxon>
        <taxon>Debaryomycetaceae</taxon>
        <taxon>Candida/Lodderomyces clade</taxon>
        <taxon>Candida</taxon>
    </lineage>
</organism>
<evidence type="ECO:0000256" key="2">
    <source>
        <dbReference type="ARBA" id="ARBA00005544"/>
    </source>
</evidence>
<keyword evidence="17" id="KW-1185">Reference proteome</keyword>
<keyword evidence="8" id="KW-0747">Spliceosome</keyword>
<comment type="similarity">
    <text evidence="2">Belongs to the SNU71 family.</text>
</comment>
<evidence type="ECO:0000256" key="11">
    <source>
        <dbReference type="ARBA" id="ARBA00023136"/>
    </source>
</evidence>
<comment type="subcellular location">
    <subcellularLocation>
        <location evidence="1">Membrane</location>
        <topology evidence="1">Multi-pass membrane protein</topology>
    </subcellularLocation>
</comment>
<evidence type="ECO:0000256" key="6">
    <source>
        <dbReference type="ARBA" id="ARBA00022664"/>
    </source>
</evidence>
<dbReference type="Pfam" id="PF01480">
    <property type="entry name" value="PWI"/>
    <property type="match status" value="1"/>
</dbReference>
<keyword evidence="8" id="KW-0508">mRNA splicing</keyword>
<dbReference type="GO" id="GO:0006397">
    <property type="term" value="P:mRNA processing"/>
    <property type="evidence" value="ECO:0007669"/>
    <property type="project" value="UniProtKB-KW"/>
</dbReference>
<evidence type="ECO:0000313" key="17">
    <source>
        <dbReference type="Proteomes" id="UP000011777"/>
    </source>
</evidence>
<evidence type="ECO:0000256" key="14">
    <source>
        <dbReference type="SAM" id="Phobius"/>
    </source>
</evidence>
<dbReference type="Proteomes" id="UP000011777">
    <property type="component" value="Unassembled WGS sequence"/>
</dbReference>
<evidence type="ECO:0000256" key="8">
    <source>
        <dbReference type="ARBA" id="ARBA00022728"/>
    </source>
</evidence>
<dbReference type="GO" id="GO:0005783">
    <property type="term" value="C:endoplasmic reticulum"/>
    <property type="evidence" value="ECO:0007669"/>
    <property type="project" value="TreeGrafter"/>
</dbReference>
<sequence>LDPVDPDFLKKNQVSNKKSPKIFDQINKQLPDDDILIDYIYELLDNYDKDDSSSYPDISDIHTQITDFLGEKESLEFCKQLWTLIIDASKEPNGVPKEFIEADKSKPTLNNGKQTKTNYNRSANNSQDQPKRYNGSRRKMATPTPPKSSSNGYVSIPQTATTANHISQDPNSQERITDEFELQTLNSLDYEYEQQNQDEEAGEEQTGSSTMRMAFMNMANSILGAGIIGQPYAFRNSGLVGGILVMILLTILIDWTLRLIITNSILSQTKSYQDTVNYCFGLWGKILLLASICSFAYGGCMAFCVIIGDTIPHVLKAFIPNSIAGSGAPLGWLFSRNSIIVLFTACISYPLSLNRDISKLAKASGFALFGMLIIVVLTIFRGPFAAPELKGNLSVKELTFNSNIFQNEKSYYGQILQINPYFMCRIHGILYAYGNQWVN</sequence>
<dbReference type="InterPro" id="IPR013057">
    <property type="entry name" value="AA_transpt_TM"/>
</dbReference>
<proteinExistence type="inferred from homology"/>
<dbReference type="GO" id="GO:0015179">
    <property type="term" value="F:L-amino acid transmembrane transporter activity"/>
    <property type="evidence" value="ECO:0007669"/>
    <property type="project" value="TreeGrafter"/>
</dbReference>
<feature type="compositionally biased region" description="Polar residues" evidence="13">
    <location>
        <begin position="107"/>
        <end position="128"/>
    </location>
</feature>
<evidence type="ECO:0000259" key="15">
    <source>
        <dbReference type="PROSITE" id="PS51025"/>
    </source>
</evidence>
<keyword evidence="11 14" id="KW-0472">Membrane</keyword>
<evidence type="ECO:0000256" key="5">
    <source>
        <dbReference type="ARBA" id="ARBA00022448"/>
    </source>
</evidence>
<dbReference type="Pfam" id="PF01490">
    <property type="entry name" value="Aa_trans"/>
    <property type="match status" value="1"/>
</dbReference>
<evidence type="ECO:0000256" key="3">
    <source>
        <dbReference type="ARBA" id="ARBA00008066"/>
    </source>
</evidence>
<dbReference type="AlphaFoldDB" id="M3HGL0"/>
<keyword evidence="9" id="KW-0029">Amino-acid transport</keyword>
<evidence type="ECO:0000256" key="4">
    <source>
        <dbReference type="ARBA" id="ARBA00014280"/>
    </source>
</evidence>
<evidence type="ECO:0000313" key="16">
    <source>
        <dbReference type="EMBL" id="EMG46407.1"/>
    </source>
</evidence>
<keyword evidence="5" id="KW-0813">Transport</keyword>
<dbReference type="eggNOG" id="KOG1305">
    <property type="taxonomic scope" value="Eukaryota"/>
</dbReference>
<reference evidence="16 17" key="1">
    <citation type="submission" date="2013-02" db="EMBL/GenBank/DDBJ databases">
        <title>Genome sequence of Candida maltosa Xu316, a potential industrial strain for xylitol and ethanol production.</title>
        <authorList>
            <person name="Yu J."/>
            <person name="Wang Q."/>
            <person name="Geng X."/>
            <person name="Bao W."/>
            <person name="He P."/>
            <person name="Cai J."/>
        </authorList>
    </citation>
    <scope>NUCLEOTIDE SEQUENCE [LARGE SCALE GENOMIC DNA]</scope>
    <source>
        <strain evidence="17">Xu316</strain>
    </source>
</reference>